<evidence type="ECO:0000313" key="3">
    <source>
        <dbReference type="Proteomes" id="UP000612585"/>
    </source>
</evidence>
<dbReference type="InterPro" id="IPR029058">
    <property type="entry name" value="AB_hydrolase_fold"/>
</dbReference>
<dbReference type="AlphaFoldDB" id="A0A8J3Z4J2"/>
<keyword evidence="2" id="KW-0378">Hydrolase</keyword>
<dbReference type="RefSeq" id="WP_203994316.1">
    <property type="nucleotide sequence ID" value="NZ_BOPG01000024.1"/>
</dbReference>
<feature type="domain" description="AB hydrolase-1" evidence="1">
    <location>
        <begin position="6"/>
        <end position="229"/>
    </location>
</feature>
<accession>A0A8J3Z4J2</accession>
<evidence type="ECO:0000259" key="1">
    <source>
        <dbReference type="Pfam" id="PF12697"/>
    </source>
</evidence>
<sequence length="240" mass="25453">MKPDPVVLLHGSGGGPHSWAGIVDRLADTYELFTPTRRGYGDTPTGSKTFRDEVDDVLALVEDLGRPVHLVGGSYGATVALHAAVAEPDAVRSLAVFEPPLYAAGPTIPLDRFRAALARDDTAAMVAVINDVTRAPASLTSGRTPDPAVFRRSATGWLHDLESMAADSTDITRWSAVSVPTLVMQGADTWEPMPTVMNTLAATIPGARRVIWPGQSHFATMTAPALFADTVRSFFGEAAT</sequence>
<dbReference type="SUPFAM" id="SSF53474">
    <property type="entry name" value="alpha/beta-Hydrolases"/>
    <property type="match status" value="1"/>
</dbReference>
<dbReference type="PANTHER" id="PTHR43689:SF8">
    <property type="entry name" value="ALPHA_BETA-HYDROLASES SUPERFAMILY PROTEIN"/>
    <property type="match status" value="1"/>
</dbReference>
<dbReference type="EMBL" id="BOPG01000024">
    <property type="protein sequence ID" value="GIJ56272.1"/>
    <property type="molecule type" value="Genomic_DNA"/>
</dbReference>
<dbReference type="Pfam" id="PF12697">
    <property type="entry name" value="Abhydrolase_6"/>
    <property type="match status" value="1"/>
</dbReference>
<gene>
    <name evidence="2" type="ORF">Vau01_037880</name>
</gene>
<dbReference type="InterPro" id="IPR000073">
    <property type="entry name" value="AB_hydrolase_1"/>
</dbReference>
<dbReference type="Gene3D" id="3.40.50.1820">
    <property type="entry name" value="alpha/beta hydrolase"/>
    <property type="match status" value="1"/>
</dbReference>
<dbReference type="GO" id="GO:0016787">
    <property type="term" value="F:hydrolase activity"/>
    <property type="evidence" value="ECO:0007669"/>
    <property type="project" value="UniProtKB-KW"/>
</dbReference>
<protein>
    <submittedName>
        <fullName evidence="2">Alpha/beta hydrolase</fullName>
    </submittedName>
</protein>
<comment type="caution">
    <text evidence="2">The sequence shown here is derived from an EMBL/GenBank/DDBJ whole genome shotgun (WGS) entry which is preliminary data.</text>
</comment>
<dbReference type="PANTHER" id="PTHR43689">
    <property type="entry name" value="HYDROLASE"/>
    <property type="match status" value="1"/>
</dbReference>
<name>A0A8J3Z4J2_9ACTN</name>
<organism evidence="2 3">
    <name type="scientific">Virgisporangium aurantiacum</name>
    <dbReference type="NCBI Taxonomy" id="175570"/>
    <lineage>
        <taxon>Bacteria</taxon>
        <taxon>Bacillati</taxon>
        <taxon>Actinomycetota</taxon>
        <taxon>Actinomycetes</taxon>
        <taxon>Micromonosporales</taxon>
        <taxon>Micromonosporaceae</taxon>
        <taxon>Virgisporangium</taxon>
    </lineage>
</organism>
<dbReference type="Proteomes" id="UP000612585">
    <property type="component" value="Unassembled WGS sequence"/>
</dbReference>
<keyword evidence="3" id="KW-1185">Reference proteome</keyword>
<proteinExistence type="predicted"/>
<reference evidence="2" key="1">
    <citation type="submission" date="2021-01" db="EMBL/GenBank/DDBJ databases">
        <title>Whole genome shotgun sequence of Virgisporangium aurantiacum NBRC 16421.</title>
        <authorList>
            <person name="Komaki H."/>
            <person name="Tamura T."/>
        </authorList>
    </citation>
    <scope>NUCLEOTIDE SEQUENCE</scope>
    <source>
        <strain evidence="2">NBRC 16421</strain>
    </source>
</reference>
<evidence type="ECO:0000313" key="2">
    <source>
        <dbReference type="EMBL" id="GIJ56272.1"/>
    </source>
</evidence>